<dbReference type="Gene3D" id="2.40.128.110">
    <property type="entry name" value="Lipid/polyisoprenoid-binding, YceI-like"/>
    <property type="match status" value="1"/>
</dbReference>
<comment type="caution">
    <text evidence="3">The sequence shown here is derived from an EMBL/GenBank/DDBJ whole genome shotgun (WGS) entry which is preliminary data.</text>
</comment>
<reference evidence="3" key="2">
    <citation type="submission" date="2020-09" db="EMBL/GenBank/DDBJ databases">
        <authorList>
            <person name="Sun Q."/>
            <person name="Kim S."/>
        </authorList>
    </citation>
    <scope>NUCLEOTIDE SEQUENCE</scope>
    <source>
        <strain evidence="3">KCTC 23077</strain>
    </source>
</reference>
<reference evidence="3" key="1">
    <citation type="journal article" date="2014" name="Int. J. Syst. Evol. Microbiol.">
        <title>Complete genome sequence of Corynebacterium casei LMG S-19264T (=DSM 44701T), isolated from a smear-ripened cheese.</title>
        <authorList>
            <consortium name="US DOE Joint Genome Institute (JGI-PGF)"/>
            <person name="Walter F."/>
            <person name="Albersmeier A."/>
            <person name="Kalinowski J."/>
            <person name="Ruckert C."/>
        </authorList>
    </citation>
    <scope>NUCLEOTIDE SEQUENCE</scope>
    <source>
        <strain evidence="3">KCTC 23077</strain>
    </source>
</reference>
<name>A0A918SXP4_9GAMM</name>
<evidence type="ECO:0000256" key="1">
    <source>
        <dbReference type="SAM" id="SignalP"/>
    </source>
</evidence>
<dbReference type="InterPro" id="IPR036761">
    <property type="entry name" value="TTHA0802/YceI-like_sf"/>
</dbReference>
<keyword evidence="4" id="KW-1185">Reference proteome</keyword>
<feature type="signal peptide" evidence="1">
    <location>
        <begin position="1"/>
        <end position="26"/>
    </location>
</feature>
<keyword evidence="1" id="KW-0732">Signal</keyword>
<evidence type="ECO:0000259" key="2">
    <source>
        <dbReference type="SMART" id="SM00867"/>
    </source>
</evidence>
<gene>
    <name evidence="3" type="ORF">GCM10007067_13870</name>
</gene>
<dbReference type="Pfam" id="PF04264">
    <property type="entry name" value="YceI"/>
    <property type="match status" value="1"/>
</dbReference>
<evidence type="ECO:0000313" key="3">
    <source>
        <dbReference type="EMBL" id="GHA77623.1"/>
    </source>
</evidence>
<sequence length="215" mass="23259">MRTRRRAAHLPTLPCLLLAAAAAAHARPPETWAIDPVHTRVQFAVDHAGFSKAIGTVSGSTGTLRFSPDSWADAHVDVEVPITRVDLGDARWNAATLAPRLLDAQRHPSARFVSRDVEPIDDTRARVCGELTLRGTSGPLCLDVVRNAVKRHPMPPFRRTAGFSATGTLSRAAFGVDAWPSMIGDAVELRIELEATRSRGRDDGTAEDSPEDTAR</sequence>
<dbReference type="PANTHER" id="PTHR34406:SF1">
    <property type="entry name" value="PROTEIN YCEI"/>
    <property type="match status" value="1"/>
</dbReference>
<dbReference type="InterPro" id="IPR007372">
    <property type="entry name" value="Lipid/polyisoprenoid-bd_YceI"/>
</dbReference>
<dbReference type="PANTHER" id="PTHR34406">
    <property type="entry name" value="PROTEIN YCEI"/>
    <property type="match status" value="1"/>
</dbReference>
<dbReference type="SUPFAM" id="SSF101874">
    <property type="entry name" value="YceI-like"/>
    <property type="match status" value="1"/>
</dbReference>
<evidence type="ECO:0000313" key="4">
    <source>
        <dbReference type="Proteomes" id="UP000646426"/>
    </source>
</evidence>
<dbReference type="AlphaFoldDB" id="A0A918SXP4"/>
<accession>A0A918SXP4</accession>
<dbReference type="SMART" id="SM00867">
    <property type="entry name" value="YceI"/>
    <property type="match status" value="1"/>
</dbReference>
<feature type="domain" description="Lipid/polyisoprenoid-binding YceI-like" evidence="2">
    <location>
        <begin position="31"/>
        <end position="196"/>
    </location>
</feature>
<organism evidence="3 4">
    <name type="scientific">Cognatilysobacter bugurensis</name>
    <dbReference type="NCBI Taxonomy" id="543356"/>
    <lineage>
        <taxon>Bacteria</taxon>
        <taxon>Pseudomonadati</taxon>
        <taxon>Pseudomonadota</taxon>
        <taxon>Gammaproteobacteria</taxon>
        <taxon>Lysobacterales</taxon>
        <taxon>Lysobacteraceae</taxon>
        <taxon>Cognatilysobacter</taxon>
    </lineage>
</organism>
<protein>
    <submittedName>
        <fullName evidence="3">Polyisoprenoid-binding protein</fullName>
    </submittedName>
</protein>
<dbReference type="RefSeq" id="WP_189454587.1">
    <property type="nucleotide sequence ID" value="NZ_BMYD01000001.1"/>
</dbReference>
<dbReference type="EMBL" id="BMYD01000001">
    <property type="protein sequence ID" value="GHA77623.1"/>
    <property type="molecule type" value="Genomic_DNA"/>
</dbReference>
<dbReference type="Proteomes" id="UP000646426">
    <property type="component" value="Unassembled WGS sequence"/>
</dbReference>
<feature type="chain" id="PRO_5038080583" evidence="1">
    <location>
        <begin position="27"/>
        <end position="215"/>
    </location>
</feature>
<proteinExistence type="predicted"/>